<keyword evidence="4" id="KW-0804">Transcription</keyword>
<dbReference type="EMBL" id="CP058554">
    <property type="protein sequence ID" value="QMV73335.1"/>
    <property type="molecule type" value="Genomic_DNA"/>
</dbReference>
<proteinExistence type="inferred from homology"/>
<dbReference type="NCBIfam" id="TIGR02937">
    <property type="entry name" value="sigma70-ECF"/>
    <property type="match status" value="1"/>
</dbReference>
<evidence type="ECO:0000259" key="5">
    <source>
        <dbReference type="Pfam" id="PF04542"/>
    </source>
</evidence>
<comment type="similarity">
    <text evidence="1">Belongs to the sigma-70 factor family. ECF subfamily.</text>
</comment>
<dbReference type="PANTHER" id="PTHR43133:SF63">
    <property type="entry name" value="RNA POLYMERASE SIGMA FACTOR FECI-RELATED"/>
    <property type="match status" value="1"/>
</dbReference>
<dbReference type="InterPro" id="IPR013325">
    <property type="entry name" value="RNA_pol_sigma_r2"/>
</dbReference>
<dbReference type="InterPro" id="IPR039425">
    <property type="entry name" value="RNA_pol_sigma-70-like"/>
</dbReference>
<dbReference type="InterPro" id="IPR013324">
    <property type="entry name" value="RNA_pol_sigma_r3/r4-like"/>
</dbReference>
<dbReference type="SUPFAM" id="SSF88946">
    <property type="entry name" value="Sigma2 domain of RNA polymerase sigma factors"/>
    <property type="match status" value="1"/>
</dbReference>
<evidence type="ECO:0000256" key="1">
    <source>
        <dbReference type="ARBA" id="ARBA00010641"/>
    </source>
</evidence>
<dbReference type="InterPro" id="IPR014284">
    <property type="entry name" value="RNA_pol_sigma-70_dom"/>
</dbReference>
<gene>
    <name evidence="7" type="ORF">HS961_11120</name>
</gene>
<dbReference type="InterPro" id="IPR036388">
    <property type="entry name" value="WH-like_DNA-bd_sf"/>
</dbReference>
<evidence type="ECO:0000256" key="2">
    <source>
        <dbReference type="ARBA" id="ARBA00023015"/>
    </source>
</evidence>
<keyword evidence="3" id="KW-0731">Sigma factor</keyword>
<evidence type="ECO:0000256" key="3">
    <source>
        <dbReference type="ARBA" id="ARBA00023082"/>
    </source>
</evidence>
<evidence type="ECO:0000313" key="8">
    <source>
        <dbReference type="Proteomes" id="UP000515240"/>
    </source>
</evidence>
<dbReference type="Gene3D" id="1.10.10.10">
    <property type="entry name" value="Winged helix-like DNA-binding domain superfamily/Winged helix DNA-binding domain"/>
    <property type="match status" value="1"/>
</dbReference>
<dbReference type="InterPro" id="IPR013249">
    <property type="entry name" value="RNA_pol_sigma70_r4_t2"/>
</dbReference>
<dbReference type="Proteomes" id="UP000515240">
    <property type="component" value="Chromosome"/>
</dbReference>
<sequence>MPAIPDVQLLYTGHHQWLQQRLQHRLGNAADAQDMAADTFVCVLSSATPPDAIREPRAFLTTIAKRLLINHWRRRDLERSYLEALGAQPEPLMPSPEELAVLQETLAHVANALDGLPLPAQQAFLLSQLDGLGYEAIAERLGISHSTVRRHMAEGFRRIALALARQDAGIAAPVRSAAPALAESLNAG</sequence>
<dbReference type="InterPro" id="IPR007627">
    <property type="entry name" value="RNA_pol_sigma70_r2"/>
</dbReference>
<dbReference type="AlphaFoldDB" id="A0A7G5EH60"/>
<dbReference type="PANTHER" id="PTHR43133">
    <property type="entry name" value="RNA POLYMERASE ECF-TYPE SIGMA FACTO"/>
    <property type="match status" value="1"/>
</dbReference>
<evidence type="ECO:0000256" key="4">
    <source>
        <dbReference type="ARBA" id="ARBA00023163"/>
    </source>
</evidence>
<name>A0A7G5EH60_9BURK</name>
<organism evidence="7 8">
    <name type="scientific">Comamonas piscis</name>
    <dbReference type="NCBI Taxonomy" id="1562974"/>
    <lineage>
        <taxon>Bacteria</taxon>
        <taxon>Pseudomonadati</taxon>
        <taxon>Pseudomonadota</taxon>
        <taxon>Betaproteobacteria</taxon>
        <taxon>Burkholderiales</taxon>
        <taxon>Comamonadaceae</taxon>
        <taxon>Comamonas</taxon>
    </lineage>
</organism>
<dbReference type="RefSeq" id="WP_182327899.1">
    <property type="nucleotide sequence ID" value="NZ_CP058554.1"/>
</dbReference>
<dbReference type="GO" id="GO:0016987">
    <property type="term" value="F:sigma factor activity"/>
    <property type="evidence" value="ECO:0007669"/>
    <property type="project" value="UniProtKB-KW"/>
</dbReference>
<feature type="domain" description="RNA polymerase sigma factor 70 region 4 type 2" evidence="6">
    <location>
        <begin position="110"/>
        <end position="158"/>
    </location>
</feature>
<feature type="domain" description="RNA polymerase sigma-70 region 2" evidence="5">
    <location>
        <begin position="10"/>
        <end position="76"/>
    </location>
</feature>
<dbReference type="SUPFAM" id="SSF88659">
    <property type="entry name" value="Sigma3 and sigma4 domains of RNA polymerase sigma factors"/>
    <property type="match status" value="1"/>
</dbReference>
<dbReference type="Pfam" id="PF08281">
    <property type="entry name" value="Sigma70_r4_2"/>
    <property type="match status" value="1"/>
</dbReference>
<dbReference type="KEGG" id="cpis:HS961_11120"/>
<dbReference type="Gene3D" id="1.10.1740.10">
    <property type="match status" value="1"/>
</dbReference>
<evidence type="ECO:0000259" key="6">
    <source>
        <dbReference type="Pfam" id="PF08281"/>
    </source>
</evidence>
<accession>A0A7G5EH60</accession>
<dbReference type="GO" id="GO:0003677">
    <property type="term" value="F:DNA binding"/>
    <property type="evidence" value="ECO:0007669"/>
    <property type="project" value="InterPro"/>
</dbReference>
<keyword evidence="8" id="KW-1185">Reference proteome</keyword>
<evidence type="ECO:0000313" key="7">
    <source>
        <dbReference type="EMBL" id="QMV73335.1"/>
    </source>
</evidence>
<reference evidence="7 8" key="1">
    <citation type="journal article" date="2020" name="G3 (Bethesda)">
        <title>CeMbio - The Caenorhabditis elegans Microbiome Resource.</title>
        <authorList>
            <person name="Dirksen P."/>
            <person name="Assie A."/>
            <person name="Zimmermann J."/>
            <person name="Zhang F."/>
            <person name="Tietje A.M."/>
            <person name="Marsh S.A."/>
            <person name="Felix M.A."/>
            <person name="Shapira M."/>
            <person name="Kaleta C."/>
            <person name="Schulenburg H."/>
            <person name="Samuel B."/>
        </authorList>
    </citation>
    <scope>NUCLEOTIDE SEQUENCE [LARGE SCALE GENOMIC DNA]</scope>
    <source>
        <strain evidence="7 8">BIGb0172</strain>
    </source>
</reference>
<keyword evidence="2" id="KW-0805">Transcription regulation</keyword>
<protein>
    <submittedName>
        <fullName evidence="7">Sigma-70 family RNA polymerase sigma factor</fullName>
    </submittedName>
</protein>
<dbReference type="Pfam" id="PF04542">
    <property type="entry name" value="Sigma70_r2"/>
    <property type="match status" value="1"/>
</dbReference>
<dbReference type="GO" id="GO:0006352">
    <property type="term" value="P:DNA-templated transcription initiation"/>
    <property type="evidence" value="ECO:0007669"/>
    <property type="project" value="InterPro"/>
</dbReference>